<dbReference type="AlphaFoldDB" id="A0A975S522"/>
<dbReference type="CDD" id="cd11614">
    <property type="entry name" value="SAF_CpaB_FlgA_like"/>
    <property type="match status" value="1"/>
</dbReference>
<dbReference type="Proteomes" id="UP000680588">
    <property type="component" value="Chromosome"/>
</dbReference>
<keyword evidence="3" id="KW-1185">Reference proteome</keyword>
<protein>
    <recommendedName>
        <fullName evidence="1">SAF domain-containing protein</fullName>
    </recommendedName>
</protein>
<organism evidence="2 3">
    <name type="scientific">Arthrobacter sunyaminii</name>
    <dbReference type="NCBI Taxonomy" id="2816859"/>
    <lineage>
        <taxon>Bacteria</taxon>
        <taxon>Bacillati</taxon>
        <taxon>Actinomycetota</taxon>
        <taxon>Actinomycetes</taxon>
        <taxon>Micrococcales</taxon>
        <taxon>Micrococcaceae</taxon>
        <taxon>Arthrobacter</taxon>
    </lineage>
</organism>
<evidence type="ECO:0000259" key="1">
    <source>
        <dbReference type="SMART" id="SM00858"/>
    </source>
</evidence>
<dbReference type="KEGG" id="asun:KG104_13290"/>
<dbReference type="EMBL" id="CP076456">
    <property type="protein sequence ID" value="QWQ35442.1"/>
    <property type="molecule type" value="Genomic_DNA"/>
</dbReference>
<evidence type="ECO:0000313" key="3">
    <source>
        <dbReference type="Proteomes" id="UP000680588"/>
    </source>
</evidence>
<dbReference type="Pfam" id="PF08666">
    <property type="entry name" value="SAF"/>
    <property type="match status" value="1"/>
</dbReference>
<feature type="domain" description="SAF" evidence="1">
    <location>
        <begin position="49"/>
        <end position="112"/>
    </location>
</feature>
<gene>
    <name evidence="2" type="ORF">KG104_13290</name>
</gene>
<reference evidence="2" key="1">
    <citation type="submission" date="2021-06" db="EMBL/GenBank/DDBJ databases">
        <title>Novel species in genus Arthrobacter.</title>
        <authorList>
            <person name="Zhang G."/>
        </authorList>
    </citation>
    <scope>NUCLEOTIDE SEQUENCE</scope>
    <source>
        <strain evidence="2">Zg-ZUI122</strain>
    </source>
</reference>
<dbReference type="SMART" id="SM00858">
    <property type="entry name" value="SAF"/>
    <property type="match status" value="1"/>
</dbReference>
<evidence type="ECO:0000313" key="2">
    <source>
        <dbReference type="EMBL" id="QWQ35442.1"/>
    </source>
</evidence>
<name>A0A975S522_9MICC</name>
<dbReference type="RefSeq" id="WP_104052541.1">
    <property type="nucleotide sequence ID" value="NZ_CP076456.1"/>
</dbReference>
<proteinExistence type="predicted"/>
<dbReference type="InterPro" id="IPR013974">
    <property type="entry name" value="SAF"/>
</dbReference>
<accession>A0A975S522</accession>
<sequence length="215" mass="22464">MSLATSMQASAPRLKKPSWKDPRLLLGILLVLASTAGVVGLVGAADETTDVFAVEEAIPLGTRVTAEDFAVVPVRLGEVSGAYLPAADGIPENMVASSLLRKGELLSRADLGKADELDRKPVGLRIDDPLPAGTEAGSRVDVWVSMPDERNGFKEPKQILTAAEISELSVDESVLGANRAMQILVLVEDDDLPSLLSAQSNGAKISVVLNPAAGS</sequence>